<dbReference type="Gene3D" id="3.30.420.10">
    <property type="entry name" value="Ribonuclease H-like superfamily/Ribonuclease H"/>
    <property type="match status" value="1"/>
</dbReference>
<feature type="coiled-coil region" evidence="1">
    <location>
        <begin position="117"/>
        <end position="202"/>
    </location>
</feature>
<dbReference type="InterPro" id="IPR036691">
    <property type="entry name" value="Endo/exonu/phosph_ase_sf"/>
</dbReference>
<feature type="region of interest" description="Disordered" evidence="2">
    <location>
        <begin position="1"/>
        <end position="52"/>
    </location>
</feature>
<dbReference type="InterPro" id="IPR036397">
    <property type="entry name" value="RNaseH_sf"/>
</dbReference>
<dbReference type="InterPro" id="IPR005135">
    <property type="entry name" value="Endo/exonuclease/phosphatase"/>
</dbReference>
<feature type="coiled-coil region" evidence="1">
    <location>
        <begin position="742"/>
        <end position="769"/>
    </location>
</feature>
<proteinExistence type="predicted"/>
<dbReference type="SUPFAM" id="SSF56672">
    <property type="entry name" value="DNA/RNA polymerases"/>
    <property type="match status" value="1"/>
</dbReference>
<comment type="caution">
    <text evidence="5">The sequence shown here is derived from an EMBL/GenBank/DDBJ whole genome shotgun (WGS) entry which is preliminary data.</text>
</comment>
<dbReference type="SUPFAM" id="SSF56219">
    <property type="entry name" value="DNase I-like"/>
    <property type="match status" value="1"/>
</dbReference>
<dbReference type="SUPFAM" id="SSF53098">
    <property type="entry name" value="Ribonuclease H-like"/>
    <property type="match status" value="1"/>
</dbReference>
<evidence type="ECO:0000256" key="2">
    <source>
        <dbReference type="SAM" id="MobiDB-lite"/>
    </source>
</evidence>
<organism evidence="5 6">
    <name type="scientific">Parnassius mnemosyne</name>
    <name type="common">clouded apollo</name>
    <dbReference type="NCBI Taxonomy" id="213953"/>
    <lineage>
        <taxon>Eukaryota</taxon>
        <taxon>Metazoa</taxon>
        <taxon>Ecdysozoa</taxon>
        <taxon>Arthropoda</taxon>
        <taxon>Hexapoda</taxon>
        <taxon>Insecta</taxon>
        <taxon>Pterygota</taxon>
        <taxon>Neoptera</taxon>
        <taxon>Endopterygota</taxon>
        <taxon>Lepidoptera</taxon>
        <taxon>Glossata</taxon>
        <taxon>Ditrysia</taxon>
        <taxon>Papilionoidea</taxon>
        <taxon>Papilionidae</taxon>
        <taxon>Parnassiinae</taxon>
        <taxon>Parnassini</taxon>
        <taxon>Parnassius</taxon>
        <taxon>Driopa</taxon>
    </lineage>
</organism>
<dbReference type="InterPro" id="IPR043502">
    <property type="entry name" value="DNA/RNA_pol_sf"/>
</dbReference>
<accession>A0AAV1KMT5</accession>
<dbReference type="GO" id="GO:0003676">
    <property type="term" value="F:nucleic acid binding"/>
    <property type="evidence" value="ECO:0007669"/>
    <property type="project" value="InterPro"/>
</dbReference>
<feature type="compositionally biased region" description="Low complexity" evidence="2">
    <location>
        <begin position="37"/>
        <end position="52"/>
    </location>
</feature>
<dbReference type="Pfam" id="PF00075">
    <property type="entry name" value="RNase_H"/>
    <property type="match status" value="1"/>
</dbReference>
<dbReference type="GO" id="GO:0004523">
    <property type="term" value="F:RNA-DNA hybrid ribonuclease activity"/>
    <property type="evidence" value="ECO:0007669"/>
    <property type="project" value="InterPro"/>
</dbReference>
<dbReference type="InterPro" id="IPR002156">
    <property type="entry name" value="RNaseH_domain"/>
</dbReference>
<dbReference type="GO" id="GO:0042575">
    <property type="term" value="C:DNA polymerase complex"/>
    <property type="evidence" value="ECO:0007669"/>
    <property type="project" value="UniProtKB-ARBA"/>
</dbReference>
<dbReference type="Proteomes" id="UP001314205">
    <property type="component" value="Unassembled WGS sequence"/>
</dbReference>
<protein>
    <recommendedName>
        <fullName evidence="7">Reverse transcriptase</fullName>
    </recommendedName>
</protein>
<sequence>MFGIRTPTKPTQSPSKTGSEISKVRRSIDDWESNIDSTPSMTTTTMQAGTAKTKPTVSVLQNSKTTQKVSVEIHTPPKQQYENRTMEAKACLTKGKLHLNASRNTKTEIKNGVVEALDRLYQLVKEAEMELKAKKAKGEKEKSEKLELETAATDSTFSVISPHHSDLKTRIEEHARLLQETNKKMEELKESMEKQRETLERATMPTYANVTADKIIKTPPQRSTLHSVVITSTDETETGEEVMNRVRKAADAKEGWIKVGRVRKAKDRKIIMGFETKEERNKMKNRLEKEGVNLTVEEVKNRDPLLILRNVLLVNTDEDVIKALRNQNRGVFHGLDEGEIRIEIKYRRKTRNPHTSHIVLSVSPIIWQRVIEIGSIHIDLQRVRAEDQSPLVQCTRCLGYGHGAQVEQAHYKIIQANLQRKKLATHELFIEAEKRRADIALLQEPYVGGANTMKGQRGVRVFQNSSPGEGTVKAAVAVFNVDFNIKQYPKLTTNNIIVVGIQTRAWEITLVSYYFEPDQPIEPYIDHLKKIEQEIGSTKWIAGGDANSKSTWWGSPIVDHRGEEIAGAFEELGLNILNRGDIPTFDTIRGGKRYSSYVDITACSTDILDLVDDWTVDEGLTSSDHNGIIFNIRLQKSKGLRVNRTTRLFNTKKANWPKFHEKLNQLLSENQFNKSEIENIETIEQIDIATDKLTISITDTCKQTMPTKKATEELTLPWWSDKLNKMKKEVTTMKRRIKCAALVRRQKVVEEYLEQKERYESEAIKAQIESWKYFCCKQDKEGVWEGIYRVIGRTTRRDEDQPLEINKVVLDAKGSVKLLAETFFPEDLTDSENTYHRHVRIKADKVNSAEQDDLCDPLFTMLELKQAYRSFNPKKAPGADGFTADICLHAIESNPELFLAFLNKCLTLQHFPKTWKIATVIVLKKPGKVDYTMPKAYRPIGLLPILGKIFEKMLVNRLKFHLLPRISTRQYGFMPQRSTEDALYVLMQFIHMKLNQKKIIALVSLDIEGAFDSAWWPAIRVRLAEERCPLNLRRVIDSYLKDRKVVVRYAGEEYAKGTSRGCVQGSIGGPILWNLLLDPLLKSLECRGDYCQAFADDVVLVFDGDTAHEVERRANATLEHVCAWGVENKLKFAPHKTNAMIITRKLKHDVPRLNMGGTAIGMSKEIKLLGFTIDEKLTFNTHVSNVCKKAIGIYKQLCKAAKVSWGLHPEVIRVIYLATVEPIILYAASVWAQAAKKLGIIKQLAVVQRGIAQKLCKAYRTVSLNSALVLAGILPLDLRVREAALLYEAKRGLPQPVLAGREVERMASAFEGPHPAERLELGIICLVNEEQVNKHSEINVHIFTDGSKIEGKVGAALSEWKNKTENKALKLALPTYCTVYQAELLAICRATGQILKHRASSFGIYSDSMAALQTIINPNCLHPLAVECRDNLRAISLQSKVVTLFWIKAHAGLEGNERADRLAKEAAKNSKVRPDYDLCPVSFVKRSIRMATLDEWNQRYQTGETGKITKLFFPDAKVAYRIIRKFEASSETTQVMTGHGGFSEYLHRFKCKENPSCICDPDAEETVPHILLDCPAYAAERLKIENEIELKLIKENINIIMMSKYREKFMSYCLKIAKRVINRNKTV</sequence>
<feature type="domain" description="Reverse transcriptase" evidence="3">
    <location>
        <begin position="904"/>
        <end position="1173"/>
    </location>
</feature>
<feature type="compositionally biased region" description="Low complexity" evidence="2">
    <location>
        <begin position="1"/>
        <end position="17"/>
    </location>
</feature>
<dbReference type="PANTHER" id="PTHR19446">
    <property type="entry name" value="REVERSE TRANSCRIPTASES"/>
    <property type="match status" value="1"/>
</dbReference>
<dbReference type="CDD" id="cd09276">
    <property type="entry name" value="Rnase_HI_RT_non_LTR"/>
    <property type="match status" value="1"/>
</dbReference>
<evidence type="ECO:0000313" key="5">
    <source>
        <dbReference type="EMBL" id="CAK1584028.1"/>
    </source>
</evidence>
<keyword evidence="6" id="KW-1185">Reference proteome</keyword>
<feature type="domain" description="RNase H type-1" evidence="4">
    <location>
        <begin position="1336"/>
        <end position="1468"/>
    </location>
</feature>
<evidence type="ECO:0000256" key="1">
    <source>
        <dbReference type="SAM" id="Coils"/>
    </source>
</evidence>
<dbReference type="Gene3D" id="3.60.10.10">
    <property type="entry name" value="Endonuclease/exonuclease/phosphatase"/>
    <property type="match status" value="1"/>
</dbReference>
<evidence type="ECO:0000259" key="3">
    <source>
        <dbReference type="PROSITE" id="PS50878"/>
    </source>
</evidence>
<dbReference type="Pfam" id="PF00078">
    <property type="entry name" value="RVT_1"/>
    <property type="match status" value="1"/>
</dbReference>
<gene>
    <name evidence="5" type="ORF">PARMNEM_LOCUS5352</name>
</gene>
<dbReference type="PROSITE" id="PS50879">
    <property type="entry name" value="RNASE_H_1"/>
    <property type="match status" value="1"/>
</dbReference>
<evidence type="ECO:0000313" key="6">
    <source>
        <dbReference type="Proteomes" id="UP001314205"/>
    </source>
</evidence>
<evidence type="ECO:0000259" key="4">
    <source>
        <dbReference type="PROSITE" id="PS50879"/>
    </source>
</evidence>
<dbReference type="EMBL" id="CAVLGL010000068">
    <property type="protein sequence ID" value="CAK1584028.1"/>
    <property type="molecule type" value="Genomic_DNA"/>
</dbReference>
<dbReference type="CDD" id="cd01650">
    <property type="entry name" value="RT_nLTR_like"/>
    <property type="match status" value="1"/>
</dbReference>
<reference evidence="5 6" key="1">
    <citation type="submission" date="2023-11" db="EMBL/GenBank/DDBJ databases">
        <authorList>
            <person name="Hedman E."/>
            <person name="Englund M."/>
            <person name="Stromberg M."/>
            <person name="Nyberg Akerstrom W."/>
            <person name="Nylinder S."/>
            <person name="Jareborg N."/>
            <person name="Kallberg Y."/>
            <person name="Kronander E."/>
        </authorList>
    </citation>
    <scope>NUCLEOTIDE SEQUENCE [LARGE SCALE GENOMIC DNA]</scope>
</reference>
<dbReference type="GO" id="GO:0071897">
    <property type="term" value="P:DNA biosynthetic process"/>
    <property type="evidence" value="ECO:0007669"/>
    <property type="project" value="UniProtKB-ARBA"/>
</dbReference>
<dbReference type="CDD" id="cd09077">
    <property type="entry name" value="R1-I-EN"/>
    <property type="match status" value="1"/>
</dbReference>
<dbReference type="InterPro" id="IPR012337">
    <property type="entry name" value="RNaseH-like_sf"/>
</dbReference>
<dbReference type="Pfam" id="PF14529">
    <property type="entry name" value="Exo_endo_phos_2"/>
    <property type="match status" value="1"/>
</dbReference>
<dbReference type="PROSITE" id="PS50878">
    <property type="entry name" value="RT_POL"/>
    <property type="match status" value="1"/>
</dbReference>
<dbReference type="InterPro" id="IPR000477">
    <property type="entry name" value="RT_dom"/>
</dbReference>
<keyword evidence="1" id="KW-0175">Coiled coil</keyword>
<name>A0AAV1KMT5_9NEOP</name>
<evidence type="ECO:0008006" key="7">
    <source>
        <dbReference type="Google" id="ProtNLM"/>
    </source>
</evidence>